<sequence length="73" mass="8939">MIPEELFGKIIKYHLLDQEQEADDIRKGLEKKLDAMVNREVYSKSKTARTEEEREKFRQEYLDRKGMQESFRW</sequence>
<dbReference type="AlphaFoldDB" id="A0AAE3J5T7"/>
<dbReference type="EMBL" id="JAJEPR010000007">
    <property type="protein sequence ID" value="MCC2189329.1"/>
    <property type="molecule type" value="Genomic_DNA"/>
</dbReference>
<evidence type="ECO:0000313" key="2">
    <source>
        <dbReference type="Proteomes" id="UP001197875"/>
    </source>
</evidence>
<protein>
    <submittedName>
        <fullName evidence="1">Complexin-2</fullName>
    </submittedName>
</protein>
<keyword evidence="2" id="KW-1185">Reference proteome</keyword>
<name>A0AAE3J5T7_9FIRM</name>
<comment type="caution">
    <text evidence="1">The sequence shown here is derived from an EMBL/GenBank/DDBJ whole genome shotgun (WGS) entry which is preliminary data.</text>
</comment>
<proteinExistence type="predicted"/>
<evidence type="ECO:0000313" key="1">
    <source>
        <dbReference type="EMBL" id="MCC2189329.1"/>
    </source>
</evidence>
<organism evidence="1 2">
    <name type="scientific">Fusicatenibacter faecihominis</name>
    <dbReference type="NCBI Taxonomy" id="2881276"/>
    <lineage>
        <taxon>Bacteria</taxon>
        <taxon>Bacillati</taxon>
        <taxon>Bacillota</taxon>
        <taxon>Clostridia</taxon>
        <taxon>Lachnospirales</taxon>
        <taxon>Lachnospiraceae</taxon>
        <taxon>Fusicatenibacter</taxon>
    </lineage>
</organism>
<gene>
    <name evidence="1" type="ORF">LKD71_05785</name>
</gene>
<dbReference type="RefSeq" id="WP_055053938.1">
    <property type="nucleotide sequence ID" value="NZ_JAJEPR010000007.1"/>
</dbReference>
<accession>A0AAE3J5T7</accession>
<dbReference type="Proteomes" id="UP001197875">
    <property type="component" value="Unassembled WGS sequence"/>
</dbReference>
<reference evidence="1 2" key="1">
    <citation type="submission" date="2021-10" db="EMBL/GenBank/DDBJ databases">
        <title>Anaerobic single-cell dispensing facilitates the cultivation of human gut bacteria.</title>
        <authorList>
            <person name="Afrizal A."/>
        </authorList>
    </citation>
    <scope>NUCLEOTIDE SEQUENCE [LARGE SCALE GENOMIC DNA]</scope>
    <source>
        <strain evidence="1 2">CLA-AA-H277</strain>
    </source>
</reference>